<gene>
    <name evidence="1" type="ORF">KY290_008006</name>
</gene>
<evidence type="ECO:0000313" key="1">
    <source>
        <dbReference type="EMBL" id="KAH0776595.1"/>
    </source>
</evidence>
<organism evidence="1 2">
    <name type="scientific">Solanum tuberosum</name>
    <name type="common">Potato</name>
    <dbReference type="NCBI Taxonomy" id="4113"/>
    <lineage>
        <taxon>Eukaryota</taxon>
        <taxon>Viridiplantae</taxon>
        <taxon>Streptophyta</taxon>
        <taxon>Embryophyta</taxon>
        <taxon>Tracheophyta</taxon>
        <taxon>Spermatophyta</taxon>
        <taxon>Magnoliopsida</taxon>
        <taxon>eudicotyledons</taxon>
        <taxon>Gunneridae</taxon>
        <taxon>Pentapetalae</taxon>
        <taxon>asterids</taxon>
        <taxon>lamiids</taxon>
        <taxon>Solanales</taxon>
        <taxon>Solanaceae</taxon>
        <taxon>Solanoideae</taxon>
        <taxon>Solaneae</taxon>
        <taxon>Solanum</taxon>
    </lineage>
</organism>
<dbReference type="EMBL" id="JAIVGD010000003">
    <property type="protein sequence ID" value="KAH0776595.1"/>
    <property type="molecule type" value="Genomic_DNA"/>
</dbReference>
<reference evidence="1 2" key="1">
    <citation type="journal article" date="2021" name="bioRxiv">
        <title>Chromosome-scale and haplotype-resolved genome assembly of a tetraploid potato cultivar.</title>
        <authorList>
            <person name="Sun H."/>
            <person name="Jiao W.-B."/>
            <person name="Krause K."/>
            <person name="Campoy J.A."/>
            <person name="Goel M."/>
            <person name="Folz-Donahue K."/>
            <person name="Kukat C."/>
            <person name="Huettel B."/>
            <person name="Schneeberger K."/>
        </authorList>
    </citation>
    <scope>NUCLEOTIDE SEQUENCE [LARGE SCALE GENOMIC DNA]</scope>
    <source>
        <strain evidence="1">SolTubOtavaFocal</strain>
        <tissue evidence="1">Leaves</tissue>
    </source>
</reference>
<sequence>MISERLFNGDFPERRRTVSNILAAGEEWVVKSLSTLKGDIQVPFSKGEYKSPDLVLNRSRPVFDQSLETDAQID</sequence>
<comment type="caution">
    <text evidence="1">The sequence shown here is derived from an EMBL/GenBank/DDBJ whole genome shotgun (WGS) entry which is preliminary data.</text>
</comment>
<evidence type="ECO:0000313" key="2">
    <source>
        <dbReference type="Proteomes" id="UP000826656"/>
    </source>
</evidence>
<protein>
    <submittedName>
        <fullName evidence="1">Uncharacterized protein</fullName>
    </submittedName>
</protein>
<keyword evidence="2" id="KW-1185">Reference proteome</keyword>
<name>A0ABQ7W9A9_SOLTU</name>
<proteinExistence type="predicted"/>
<accession>A0ABQ7W9A9</accession>
<dbReference type="Proteomes" id="UP000826656">
    <property type="component" value="Unassembled WGS sequence"/>
</dbReference>